<dbReference type="RefSeq" id="WP_138644014.1">
    <property type="nucleotide sequence ID" value="NZ_VCKW01000019.1"/>
</dbReference>
<reference evidence="1 2" key="1">
    <citation type="submission" date="2019-05" db="EMBL/GenBank/DDBJ databases">
        <title>Draft genome sequence of Actinomadura sp. 14C53.</title>
        <authorList>
            <person name="Saricaoglu S."/>
            <person name="Isik K."/>
        </authorList>
    </citation>
    <scope>NUCLEOTIDE SEQUENCE [LARGE SCALE GENOMIC DNA]</scope>
    <source>
        <strain evidence="1 2">14C53</strain>
    </source>
</reference>
<name>A0A5C4JH80_9ACTN</name>
<evidence type="ECO:0000313" key="2">
    <source>
        <dbReference type="Proteomes" id="UP000309174"/>
    </source>
</evidence>
<protein>
    <recommendedName>
        <fullName evidence="3">RiboL-PSP-HEPN domain-containing protein</fullName>
    </recommendedName>
</protein>
<keyword evidence="2" id="KW-1185">Reference proteome</keyword>
<proteinExistence type="predicted"/>
<evidence type="ECO:0008006" key="3">
    <source>
        <dbReference type="Google" id="ProtNLM"/>
    </source>
</evidence>
<evidence type="ECO:0000313" key="1">
    <source>
        <dbReference type="EMBL" id="TMR05654.1"/>
    </source>
</evidence>
<dbReference type="EMBL" id="VCKW01000019">
    <property type="protein sequence ID" value="TMR05654.1"/>
    <property type="molecule type" value="Genomic_DNA"/>
</dbReference>
<comment type="caution">
    <text evidence="1">The sequence shown here is derived from an EMBL/GenBank/DDBJ whole genome shotgun (WGS) entry which is preliminary data.</text>
</comment>
<dbReference type="Proteomes" id="UP000309174">
    <property type="component" value="Unassembled WGS sequence"/>
</dbReference>
<gene>
    <name evidence="1" type="ORF">ETD83_05845</name>
</gene>
<accession>A0A5C4JH80</accession>
<organism evidence="1 2">
    <name type="scientific">Actinomadura soli</name>
    <dbReference type="NCBI Taxonomy" id="2508997"/>
    <lineage>
        <taxon>Bacteria</taxon>
        <taxon>Bacillati</taxon>
        <taxon>Actinomycetota</taxon>
        <taxon>Actinomycetes</taxon>
        <taxon>Streptosporangiales</taxon>
        <taxon>Thermomonosporaceae</taxon>
        <taxon>Actinomadura</taxon>
    </lineage>
</organism>
<dbReference type="OrthoDB" id="291940at2"/>
<dbReference type="AlphaFoldDB" id="A0A5C4JH80"/>
<sequence length="396" mass="43139">MLIEQPTEAFQEFQQNLGYARQLVDGGRRLEQLQVGAFDIDDLYRAAWVQAVAALDHWVTVEIVDRAVALARQPAAARPPKFGRLPISIDLFERIHHQHQPLDAVFRAHLEQTFGFMTFQNPDKIKEGLAYISTVNLWPRVAALLNAETDGDADITADVVRTKLREIAQRRNAIAHTADRDPQSSGGRAAITADNAVETIGWLERIAGAIVQALGPVMAAPDYDRPPEGADALGKAPAVPTRAVLVRGRSDWDENSLIESIKKYCTPPVAATLLAVYRHAETHPTFQGYYFGEAALPSVTAWFHMGNDEAAVWSIYTGTDKSTLSINFQWMRDRGAAPGRLERLAADLASLPGWAGLPDTLAASDFAKRPSASQAALSAPGTKDTILSALGGFLNP</sequence>